<feature type="region of interest" description="Disordered" evidence="1">
    <location>
        <begin position="1"/>
        <end position="48"/>
    </location>
</feature>
<feature type="compositionally biased region" description="Polar residues" evidence="1">
    <location>
        <begin position="377"/>
        <end position="406"/>
    </location>
</feature>
<proteinExistence type="predicted"/>
<feature type="region of interest" description="Disordered" evidence="1">
    <location>
        <begin position="372"/>
        <end position="441"/>
    </location>
</feature>
<evidence type="ECO:0000256" key="1">
    <source>
        <dbReference type="SAM" id="MobiDB-lite"/>
    </source>
</evidence>
<dbReference type="PANTHER" id="PTHR31355">
    <property type="entry name" value="MICROTUBULE-ASSOCIATED PROTEIN TORTIFOLIA1"/>
    <property type="match status" value="1"/>
</dbReference>
<accession>A0A540NBV1</accession>
<feature type="compositionally biased region" description="Basic and acidic residues" evidence="1">
    <location>
        <begin position="95"/>
        <end position="106"/>
    </location>
</feature>
<evidence type="ECO:0000313" key="4">
    <source>
        <dbReference type="Proteomes" id="UP000315295"/>
    </source>
</evidence>
<dbReference type="AlphaFoldDB" id="A0A540NBV1"/>
<organism evidence="3 4">
    <name type="scientific">Malus baccata</name>
    <name type="common">Siberian crab apple</name>
    <name type="synonym">Pyrus baccata</name>
    <dbReference type="NCBI Taxonomy" id="106549"/>
    <lineage>
        <taxon>Eukaryota</taxon>
        <taxon>Viridiplantae</taxon>
        <taxon>Streptophyta</taxon>
        <taxon>Embryophyta</taxon>
        <taxon>Tracheophyta</taxon>
        <taxon>Spermatophyta</taxon>
        <taxon>Magnoliopsida</taxon>
        <taxon>eudicotyledons</taxon>
        <taxon>Gunneridae</taxon>
        <taxon>Pentapetalae</taxon>
        <taxon>rosids</taxon>
        <taxon>fabids</taxon>
        <taxon>Rosales</taxon>
        <taxon>Rosaceae</taxon>
        <taxon>Amygdaloideae</taxon>
        <taxon>Maleae</taxon>
        <taxon>Malus</taxon>
    </lineage>
</organism>
<name>A0A540NBV1_MALBA</name>
<dbReference type="STRING" id="106549.A0A540NBV1"/>
<feature type="compositionally biased region" description="Polar residues" evidence="1">
    <location>
        <begin position="37"/>
        <end position="47"/>
    </location>
</feature>
<keyword evidence="4" id="KW-1185">Reference proteome</keyword>
<dbReference type="PANTHER" id="PTHR31355:SF22">
    <property type="entry name" value="TORTIFOLIA1-LIKE PROTEIN 2"/>
    <property type="match status" value="1"/>
</dbReference>
<feature type="compositionally biased region" description="Polar residues" evidence="1">
    <location>
        <begin position="415"/>
        <end position="441"/>
    </location>
</feature>
<evidence type="ECO:0000259" key="2">
    <source>
        <dbReference type="Pfam" id="PF24713"/>
    </source>
</evidence>
<feature type="region of interest" description="Disordered" evidence="1">
    <location>
        <begin position="88"/>
        <end position="118"/>
    </location>
</feature>
<dbReference type="GO" id="GO:0005874">
    <property type="term" value="C:microtubule"/>
    <property type="evidence" value="ECO:0007669"/>
    <property type="project" value="InterPro"/>
</dbReference>
<sequence>MANYHSSANKPIAPYASPSSFAPHLPPPSVAMPYSPATASQNRTTFPPNRIQEFIIQTPNNKPTDPVKKSLKTQKILKLKYLAGRRGGDYGGKVSGKDESKGENGRGEFLSSAGEDTEENFFGGDYSDITSASESGWKDLALKKVITGLTKSRAPLSIKKTCPSFGKSHKRSNEDDWHFEVAVSKTHNASLPEFQNEESEGSSITKTLERTSTQDIGYEYVPMDEKEECSSGSNLVSDDLEGKFVTHSRVKGSSQKPVGRNQRFAAEEIGSEKQMYSERIHDRRSLDSTVTESSSHTPHGCCLQMANEVVCISKQLVEIETKQSNLMDLLQVLTSGILDSLSVFQTRVVGLEDVVNRLAQYFEHRREHSNLAASKLMKQSQNLRSPRLSTSIPRPSIDMTSRQPSMLSVKHSDTWEANTIGRSRTNNSAGHCTETWSNNRGKLTRNPIGKDIWKIPGQGTQRISNGPTRADAMFSSASNAKVRQNVVDSKNKLWKQVKGFLCEGDLDSAYVEALCSGDEIVLVELLEGTGPVLECLLPKTARDVLSTLASYLLEQRFINIIIPWLQQASAFIHYLRNIADLSTKRVPNYLGLPAKAKQEFLFSMEESLNMEFSNPSERRSVTQLAVKLHHLWVLKIIRPPAFGNDNCLLLQARDSQILNQGYAVLWNLQTPIGNLF</sequence>
<dbReference type="Pfam" id="PF24713">
    <property type="entry name" value="TOR1L1_C"/>
    <property type="match status" value="1"/>
</dbReference>
<dbReference type="InterPro" id="IPR057599">
    <property type="entry name" value="TORTIFOLIA1/TORL1-2_C"/>
</dbReference>
<dbReference type="Proteomes" id="UP000315295">
    <property type="component" value="Unassembled WGS sequence"/>
</dbReference>
<gene>
    <name evidence="3" type="ORF">C1H46_005822</name>
</gene>
<protein>
    <recommendedName>
        <fullName evidence="2">TORTIFOLIA1/TORL1-2 C-terminal domain-containing protein</fullName>
    </recommendedName>
</protein>
<dbReference type="EMBL" id="VIEB01000070">
    <property type="protein sequence ID" value="TQE08516.1"/>
    <property type="molecule type" value="Genomic_DNA"/>
</dbReference>
<dbReference type="InterPro" id="IPR033337">
    <property type="entry name" value="TORTIFOLIA1/SINE1-2"/>
</dbReference>
<feature type="domain" description="TORTIFOLIA1/TORL1-2 C-terminal" evidence="2">
    <location>
        <begin position="493"/>
        <end position="632"/>
    </location>
</feature>
<evidence type="ECO:0000313" key="3">
    <source>
        <dbReference type="EMBL" id="TQE08516.1"/>
    </source>
</evidence>
<comment type="caution">
    <text evidence="3">The sequence shown here is derived from an EMBL/GenBank/DDBJ whole genome shotgun (WGS) entry which is preliminary data.</text>
</comment>
<dbReference type="GO" id="GO:0008017">
    <property type="term" value="F:microtubule binding"/>
    <property type="evidence" value="ECO:0007669"/>
    <property type="project" value="InterPro"/>
</dbReference>
<reference evidence="3 4" key="1">
    <citation type="journal article" date="2019" name="G3 (Bethesda)">
        <title>Sequencing of a Wild Apple (Malus baccata) Genome Unravels the Differences Between Cultivated and Wild Apple Species Regarding Disease Resistance and Cold Tolerance.</title>
        <authorList>
            <person name="Chen X."/>
        </authorList>
    </citation>
    <scope>NUCLEOTIDE SEQUENCE [LARGE SCALE GENOMIC DNA]</scope>
    <source>
        <strain evidence="4">cv. Shandingzi</strain>
        <tissue evidence="3">Leaves</tissue>
    </source>
</reference>